<keyword evidence="9" id="KW-0460">Magnesium</keyword>
<organism evidence="11 12">
    <name type="scientific">bacterium (Candidatus Gribaldobacteria) CG10_big_fil_rev_8_21_14_0_10_41_12</name>
    <dbReference type="NCBI Taxonomy" id="2014277"/>
    <lineage>
        <taxon>Bacteria</taxon>
        <taxon>Candidatus Gribaldobacteria</taxon>
    </lineage>
</organism>
<reference evidence="12" key="1">
    <citation type="submission" date="2017-09" db="EMBL/GenBank/DDBJ databases">
        <title>Depth-based differentiation of microbial function through sediment-hosted aquifers and enrichment of novel symbionts in the deep terrestrial subsurface.</title>
        <authorList>
            <person name="Probst A.J."/>
            <person name="Ladd B."/>
            <person name="Jarett J.K."/>
            <person name="Geller-Mcgrath D.E."/>
            <person name="Sieber C.M.K."/>
            <person name="Emerson J.B."/>
            <person name="Anantharaman K."/>
            <person name="Thomas B.C."/>
            <person name="Malmstrom R."/>
            <person name="Stieglmeier M."/>
            <person name="Klingl A."/>
            <person name="Woyke T."/>
            <person name="Ryan C.M."/>
            <person name="Banfield J.F."/>
        </authorList>
    </citation>
    <scope>NUCLEOTIDE SEQUENCE [LARGE SCALE GENOMIC DNA]</scope>
</reference>
<keyword evidence="11" id="KW-0808">Transferase</keyword>
<dbReference type="EMBL" id="PFAV01000040">
    <property type="protein sequence ID" value="PIR91359.1"/>
    <property type="molecule type" value="Genomic_DNA"/>
</dbReference>
<evidence type="ECO:0000313" key="12">
    <source>
        <dbReference type="Proteomes" id="UP000228906"/>
    </source>
</evidence>
<dbReference type="Pfam" id="PF02367">
    <property type="entry name" value="TsaE"/>
    <property type="match status" value="1"/>
</dbReference>
<dbReference type="AlphaFoldDB" id="A0A2H0UYT0"/>
<dbReference type="InterPro" id="IPR027417">
    <property type="entry name" value="P-loop_NTPase"/>
</dbReference>
<sequence length="154" mass="17334">MSNASTSQKIVSVSAKQTQALAGQLAKKILTSQTRAGALALALKGDLGSGKTTFVQGLAKGLGVKGRITSPTFVLMKRFKNFYHFDCYRLQRPEEILQLGWQEIIANPQNIIAIEWPERIKKFLPKETIYLNFKFMDKNQREIKIGKTAIFMVK</sequence>
<dbReference type="Gene3D" id="3.40.50.300">
    <property type="entry name" value="P-loop containing nucleotide triphosphate hydrolases"/>
    <property type="match status" value="1"/>
</dbReference>
<evidence type="ECO:0000256" key="4">
    <source>
        <dbReference type="ARBA" id="ARBA00022490"/>
    </source>
</evidence>
<evidence type="ECO:0000256" key="9">
    <source>
        <dbReference type="ARBA" id="ARBA00022842"/>
    </source>
</evidence>
<evidence type="ECO:0000256" key="2">
    <source>
        <dbReference type="ARBA" id="ARBA00007599"/>
    </source>
</evidence>
<dbReference type="GO" id="GO:0046872">
    <property type="term" value="F:metal ion binding"/>
    <property type="evidence" value="ECO:0007669"/>
    <property type="project" value="UniProtKB-KW"/>
</dbReference>
<evidence type="ECO:0000256" key="6">
    <source>
        <dbReference type="ARBA" id="ARBA00022723"/>
    </source>
</evidence>
<dbReference type="NCBIfam" id="TIGR00150">
    <property type="entry name" value="T6A_YjeE"/>
    <property type="match status" value="1"/>
</dbReference>
<dbReference type="GO" id="GO:0002949">
    <property type="term" value="P:tRNA threonylcarbamoyladenosine modification"/>
    <property type="evidence" value="ECO:0007669"/>
    <property type="project" value="InterPro"/>
</dbReference>
<keyword evidence="6" id="KW-0479">Metal-binding</keyword>
<gene>
    <name evidence="11" type="ORF">COU03_02325</name>
</gene>
<proteinExistence type="inferred from homology"/>
<evidence type="ECO:0000256" key="8">
    <source>
        <dbReference type="ARBA" id="ARBA00022840"/>
    </source>
</evidence>
<accession>A0A2H0UYT0</accession>
<keyword evidence="4" id="KW-0963">Cytoplasm</keyword>
<keyword evidence="7" id="KW-0547">Nucleotide-binding</keyword>
<protein>
    <recommendedName>
        <fullName evidence="3">tRNA threonylcarbamoyladenosine biosynthesis protein TsaE</fullName>
    </recommendedName>
    <alternativeName>
        <fullName evidence="10">t(6)A37 threonylcarbamoyladenosine biosynthesis protein TsaE</fullName>
    </alternativeName>
</protein>
<comment type="similarity">
    <text evidence="2">Belongs to the TsaE family.</text>
</comment>
<keyword evidence="5" id="KW-0819">tRNA processing</keyword>
<evidence type="ECO:0000313" key="11">
    <source>
        <dbReference type="EMBL" id="PIR91359.1"/>
    </source>
</evidence>
<dbReference type="Proteomes" id="UP000228906">
    <property type="component" value="Unassembled WGS sequence"/>
</dbReference>
<evidence type="ECO:0000256" key="5">
    <source>
        <dbReference type="ARBA" id="ARBA00022694"/>
    </source>
</evidence>
<evidence type="ECO:0000256" key="1">
    <source>
        <dbReference type="ARBA" id="ARBA00004496"/>
    </source>
</evidence>
<dbReference type="SUPFAM" id="SSF52540">
    <property type="entry name" value="P-loop containing nucleoside triphosphate hydrolases"/>
    <property type="match status" value="1"/>
</dbReference>
<comment type="caution">
    <text evidence="11">The sequence shown here is derived from an EMBL/GenBank/DDBJ whole genome shotgun (WGS) entry which is preliminary data.</text>
</comment>
<evidence type="ECO:0000256" key="7">
    <source>
        <dbReference type="ARBA" id="ARBA00022741"/>
    </source>
</evidence>
<comment type="subcellular location">
    <subcellularLocation>
        <location evidence="1">Cytoplasm</location>
    </subcellularLocation>
</comment>
<dbReference type="PANTHER" id="PTHR33540">
    <property type="entry name" value="TRNA THREONYLCARBAMOYLADENOSINE BIOSYNTHESIS PROTEIN TSAE"/>
    <property type="match status" value="1"/>
</dbReference>
<dbReference type="PANTHER" id="PTHR33540:SF2">
    <property type="entry name" value="TRNA THREONYLCARBAMOYLADENOSINE BIOSYNTHESIS PROTEIN TSAE"/>
    <property type="match status" value="1"/>
</dbReference>
<dbReference type="GO" id="GO:0005737">
    <property type="term" value="C:cytoplasm"/>
    <property type="evidence" value="ECO:0007669"/>
    <property type="project" value="UniProtKB-SubCell"/>
</dbReference>
<dbReference type="GO" id="GO:0016740">
    <property type="term" value="F:transferase activity"/>
    <property type="evidence" value="ECO:0007669"/>
    <property type="project" value="UniProtKB-KW"/>
</dbReference>
<evidence type="ECO:0000256" key="3">
    <source>
        <dbReference type="ARBA" id="ARBA00019010"/>
    </source>
</evidence>
<name>A0A2H0UYT0_9BACT</name>
<dbReference type="InterPro" id="IPR003442">
    <property type="entry name" value="T6A_TsaE"/>
</dbReference>
<dbReference type="GO" id="GO:0005524">
    <property type="term" value="F:ATP binding"/>
    <property type="evidence" value="ECO:0007669"/>
    <property type="project" value="UniProtKB-KW"/>
</dbReference>
<keyword evidence="8" id="KW-0067">ATP-binding</keyword>
<evidence type="ECO:0000256" key="10">
    <source>
        <dbReference type="ARBA" id="ARBA00032441"/>
    </source>
</evidence>